<accession>A0A0K0X8G4</accession>
<comment type="function">
    <text evidence="6">Part of the ABC transporter complex LpqY-SugA-SugB-SugC, which is highly specific for uptake of trehalose. Involved in the recycling of extracellular trehalose released from trehalose-containing molecules synthesized by M.tuberculosis. Trehalose uptake is essential for virulence. Responsible for energy coupling to the transport system.</text>
</comment>
<dbReference type="EMBL" id="CP012150">
    <property type="protein sequence ID" value="AKS33693.1"/>
    <property type="molecule type" value="Genomic_DNA"/>
</dbReference>
<dbReference type="InterPro" id="IPR013611">
    <property type="entry name" value="Transp-assoc_OB_typ2"/>
</dbReference>
<comment type="catalytic activity">
    <reaction evidence="5">
        <text>alpha,alpha-trehalose(out) + ATP + H2O = alpha,alpha-trehalose(in) + ADP + phosphate + H(+)</text>
        <dbReference type="Rhea" id="RHEA:75203"/>
        <dbReference type="ChEBI" id="CHEBI:15377"/>
        <dbReference type="ChEBI" id="CHEBI:15378"/>
        <dbReference type="ChEBI" id="CHEBI:16551"/>
        <dbReference type="ChEBI" id="CHEBI:30616"/>
        <dbReference type="ChEBI" id="CHEBI:43474"/>
        <dbReference type="ChEBI" id="CHEBI:456216"/>
    </reaction>
</comment>
<dbReference type="GO" id="GO:0043190">
    <property type="term" value="C:ATP-binding cassette (ABC) transporter complex"/>
    <property type="evidence" value="ECO:0007669"/>
    <property type="project" value="InterPro"/>
</dbReference>
<dbReference type="GO" id="GO:0016887">
    <property type="term" value="F:ATP hydrolysis activity"/>
    <property type="evidence" value="ECO:0007669"/>
    <property type="project" value="InterPro"/>
</dbReference>
<sequence length="361" mass="39080">MQVNIQNLTVTFKGKVAVDNLSLAITPGEMLVLLGPSGCGKTTTMRSLVGLQQPDAGTITIGDRVVFDSRSGVDLPVNARNVGMVFQSYAIWPHMTVAQNIAFPLRMQKRPKSEIADRVSVALDTVGLSGLGDRGASMLSGGQMQRVALARSFVMEPVMLLLDEPLSNLDAKLREKLRFELRELQQRLQMTAVYVTHDQTEALALADRIAIMQDGVIRQLGSPAELYTRPNSTFVADFLGVDNIFPASVVSSRASAGCVVRLDSCDTPIEATDQPGEQERTNLCIRPEDICLSAAPSYDAVNSLPATVDSLSYLGDRIRYHVSVGPELRFTVTRPVDEPALAPGDDATITLPADKVQLLGR</sequence>
<evidence type="ECO:0000256" key="10">
    <source>
        <dbReference type="ARBA" id="ARBA00082626"/>
    </source>
</evidence>
<keyword evidence="2" id="KW-0813">Transport</keyword>
<evidence type="ECO:0000256" key="1">
    <source>
        <dbReference type="ARBA" id="ARBA00004515"/>
    </source>
</evidence>
<reference evidence="12 13" key="1">
    <citation type="submission" date="2015-07" db="EMBL/GenBank/DDBJ databases">
        <title>Complete genome sequence of Mycobacterium goodii X7B, a facultative thermophilic biodesulfurizing bacterium.</title>
        <authorList>
            <person name="Yu B."/>
            <person name="Li F."/>
            <person name="Xu P."/>
        </authorList>
    </citation>
    <scope>NUCLEOTIDE SEQUENCE [LARGE SCALE GENOMIC DNA]</scope>
    <source>
        <strain evidence="12 13">X7B</strain>
    </source>
</reference>
<dbReference type="AlphaFoldDB" id="A0A0K0X8G4"/>
<evidence type="ECO:0000256" key="4">
    <source>
        <dbReference type="ARBA" id="ARBA00022840"/>
    </source>
</evidence>
<dbReference type="Pfam" id="PF00005">
    <property type="entry name" value="ABC_tran"/>
    <property type="match status" value="1"/>
</dbReference>
<dbReference type="Gene3D" id="3.40.50.300">
    <property type="entry name" value="P-loop containing nucleotide triphosphate hydrolases"/>
    <property type="match status" value="1"/>
</dbReference>
<evidence type="ECO:0000256" key="5">
    <source>
        <dbReference type="ARBA" id="ARBA00050305"/>
    </source>
</evidence>
<evidence type="ECO:0000256" key="8">
    <source>
        <dbReference type="ARBA" id="ARBA00072105"/>
    </source>
</evidence>
<dbReference type="PROSITE" id="PS00211">
    <property type="entry name" value="ABC_TRANSPORTER_1"/>
    <property type="match status" value="1"/>
</dbReference>
<feature type="domain" description="ABC transporter" evidence="11">
    <location>
        <begin position="3"/>
        <end position="239"/>
    </location>
</feature>
<dbReference type="InterPro" id="IPR027417">
    <property type="entry name" value="P-loop_NTPase"/>
</dbReference>
<dbReference type="Gene3D" id="2.40.50.100">
    <property type="match status" value="1"/>
</dbReference>
<dbReference type="PROSITE" id="PS50893">
    <property type="entry name" value="ABC_TRANSPORTER_2"/>
    <property type="match status" value="1"/>
</dbReference>
<dbReference type="Proteomes" id="UP000062255">
    <property type="component" value="Chromosome"/>
</dbReference>
<dbReference type="InterPro" id="IPR008995">
    <property type="entry name" value="Mo/tungstate-bd_C_term_dom"/>
</dbReference>
<keyword evidence="3" id="KW-0547">Nucleotide-binding</keyword>
<evidence type="ECO:0000313" key="13">
    <source>
        <dbReference type="Proteomes" id="UP000062255"/>
    </source>
</evidence>
<dbReference type="InterPro" id="IPR050093">
    <property type="entry name" value="ABC_SmlMolc_Importer"/>
</dbReference>
<dbReference type="OrthoDB" id="4395244at2"/>
<dbReference type="FunFam" id="3.40.50.300:FF:000042">
    <property type="entry name" value="Maltose/maltodextrin ABC transporter, ATP-binding protein"/>
    <property type="match status" value="1"/>
</dbReference>
<evidence type="ECO:0000256" key="2">
    <source>
        <dbReference type="ARBA" id="ARBA00022448"/>
    </source>
</evidence>
<dbReference type="KEGG" id="mgo:AFA91_19345"/>
<evidence type="ECO:0000256" key="9">
    <source>
        <dbReference type="ARBA" id="ARBA00080647"/>
    </source>
</evidence>
<evidence type="ECO:0000256" key="6">
    <source>
        <dbReference type="ARBA" id="ARBA00056091"/>
    </source>
</evidence>
<keyword evidence="4" id="KW-0067">ATP-binding</keyword>
<dbReference type="PATRIC" id="fig|134601.6.peg.4003"/>
<protein>
    <recommendedName>
        <fullName evidence="8">Trehalose import ATP-binding protein SugC</fullName>
    </recommendedName>
    <alternativeName>
        <fullName evidence="10">Nucleotide-binding domain of SugABC transporter</fullName>
    </alternativeName>
    <alternativeName>
        <fullName evidence="9">SugABC transporter ATPase SugC</fullName>
    </alternativeName>
</protein>
<dbReference type="SMART" id="SM00382">
    <property type="entry name" value="AAA"/>
    <property type="match status" value="1"/>
</dbReference>
<dbReference type="STRING" id="134601.AFA91_19345"/>
<comment type="subunit">
    <text evidence="7">Monomer. Homodimerizes in the presence of ATP. The complex is composed of two ATP-binding proteins (SugC), two transmembrane proteins (SugA and SugB) and a solute-binding protein (LpqY).</text>
</comment>
<dbReference type="GO" id="GO:0005524">
    <property type="term" value="F:ATP binding"/>
    <property type="evidence" value="ECO:0007669"/>
    <property type="project" value="UniProtKB-KW"/>
</dbReference>
<dbReference type="InterPro" id="IPR003439">
    <property type="entry name" value="ABC_transporter-like_ATP-bd"/>
</dbReference>
<dbReference type="SUPFAM" id="SSF52540">
    <property type="entry name" value="P-loop containing nucleoside triphosphate hydrolases"/>
    <property type="match status" value="1"/>
</dbReference>
<evidence type="ECO:0000256" key="3">
    <source>
        <dbReference type="ARBA" id="ARBA00022741"/>
    </source>
</evidence>
<dbReference type="InterPro" id="IPR003593">
    <property type="entry name" value="AAA+_ATPase"/>
</dbReference>
<proteinExistence type="predicted"/>
<gene>
    <name evidence="12" type="ORF">AFA91_19345</name>
</gene>
<dbReference type="GO" id="GO:0140359">
    <property type="term" value="F:ABC-type transporter activity"/>
    <property type="evidence" value="ECO:0007669"/>
    <property type="project" value="UniProtKB-ARBA"/>
</dbReference>
<dbReference type="Pfam" id="PF08402">
    <property type="entry name" value="TOBE_2"/>
    <property type="match status" value="1"/>
</dbReference>
<evidence type="ECO:0000313" key="12">
    <source>
        <dbReference type="EMBL" id="AKS33693.1"/>
    </source>
</evidence>
<dbReference type="PANTHER" id="PTHR42781">
    <property type="entry name" value="SPERMIDINE/PUTRESCINE IMPORT ATP-BINDING PROTEIN POTA"/>
    <property type="match status" value="1"/>
</dbReference>
<comment type="subcellular location">
    <subcellularLocation>
        <location evidence="1">Cell inner membrane</location>
        <topology evidence="1">Peripheral membrane protein</topology>
        <orientation evidence="1">Cytoplasmic side</orientation>
    </subcellularLocation>
</comment>
<dbReference type="InterPro" id="IPR017871">
    <property type="entry name" value="ABC_transporter-like_CS"/>
</dbReference>
<evidence type="ECO:0000259" key="11">
    <source>
        <dbReference type="PROSITE" id="PS50893"/>
    </source>
</evidence>
<evidence type="ECO:0000256" key="7">
    <source>
        <dbReference type="ARBA" id="ARBA00063658"/>
    </source>
</evidence>
<organism evidence="12 13">
    <name type="scientific">Mycolicibacterium goodii</name>
    <name type="common">Mycobacterium goodii</name>
    <dbReference type="NCBI Taxonomy" id="134601"/>
    <lineage>
        <taxon>Bacteria</taxon>
        <taxon>Bacillati</taxon>
        <taxon>Actinomycetota</taxon>
        <taxon>Actinomycetes</taxon>
        <taxon>Mycobacteriales</taxon>
        <taxon>Mycobacteriaceae</taxon>
        <taxon>Mycolicibacterium</taxon>
    </lineage>
</organism>
<dbReference type="PANTHER" id="PTHR42781:SF4">
    <property type="entry name" value="SPERMIDINE_PUTRESCINE IMPORT ATP-BINDING PROTEIN POTA"/>
    <property type="match status" value="1"/>
</dbReference>
<name>A0A0K0X8G4_MYCGD</name>
<dbReference type="SUPFAM" id="SSF50331">
    <property type="entry name" value="MOP-like"/>
    <property type="match status" value="1"/>
</dbReference>